<evidence type="ECO:0000256" key="6">
    <source>
        <dbReference type="SAM" id="Phobius"/>
    </source>
</evidence>
<dbReference type="Pfam" id="PF05875">
    <property type="entry name" value="Ceramidase"/>
    <property type="match status" value="1"/>
</dbReference>
<comment type="caution">
    <text evidence="7">The sequence shown here is derived from an EMBL/GenBank/DDBJ whole genome shotgun (WGS) entry which is preliminary data.</text>
</comment>
<keyword evidence="2 6" id="KW-0812">Transmembrane</keyword>
<feature type="transmembrane region" description="Helical" evidence="6">
    <location>
        <begin position="76"/>
        <end position="95"/>
    </location>
</feature>
<accession>A0ABT5J853</accession>
<keyword evidence="3" id="KW-0378">Hydrolase</keyword>
<feature type="transmembrane region" description="Helical" evidence="6">
    <location>
        <begin position="169"/>
        <end position="185"/>
    </location>
</feature>
<sequence length="242" mass="25808">MAWQDAVIQYCERQDHGFWSEPVNAATNLAFLLAAAAAFRLWRRQARSDGFALALIVVTAAIGIGSFVFHTVATRGAVLLDVVPIAVFIHGYFFLALRRFFGLGLVAAGAATGLFAAGGLALGPDADRLHGSLAYLPALVALAAFAGLLRQPRGAGAEQRDRRRAARGLAIAAGLFLVSLVFRTVDREICPVLPVGTHFLWHLLNATVLWLLLRTVILARADALRRTASRAGAASAATVRIT</sequence>
<feature type="transmembrane region" description="Helical" evidence="6">
    <location>
        <begin position="129"/>
        <end position="149"/>
    </location>
</feature>
<keyword evidence="8" id="KW-1185">Reference proteome</keyword>
<dbReference type="RefSeq" id="WP_272776409.1">
    <property type="nucleotide sequence ID" value="NZ_JAQQLI010000008.1"/>
</dbReference>
<protein>
    <submittedName>
        <fullName evidence="7">Ceramidase domain-containing protein</fullName>
    </submittedName>
</protein>
<dbReference type="InterPro" id="IPR008901">
    <property type="entry name" value="ACER"/>
</dbReference>
<feature type="transmembrane region" description="Helical" evidence="6">
    <location>
        <begin position="51"/>
        <end position="70"/>
    </location>
</feature>
<dbReference type="EMBL" id="JAQQLI010000008">
    <property type="protein sequence ID" value="MDC7785571.1"/>
    <property type="molecule type" value="Genomic_DNA"/>
</dbReference>
<evidence type="ECO:0000256" key="5">
    <source>
        <dbReference type="ARBA" id="ARBA00023136"/>
    </source>
</evidence>
<dbReference type="Proteomes" id="UP001165652">
    <property type="component" value="Unassembled WGS sequence"/>
</dbReference>
<feature type="transmembrane region" description="Helical" evidence="6">
    <location>
        <begin position="102"/>
        <end position="123"/>
    </location>
</feature>
<comment type="subcellular location">
    <subcellularLocation>
        <location evidence="1">Membrane</location>
        <topology evidence="1">Multi-pass membrane protein</topology>
    </subcellularLocation>
</comment>
<evidence type="ECO:0000256" key="3">
    <source>
        <dbReference type="ARBA" id="ARBA00022801"/>
    </source>
</evidence>
<proteinExistence type="predicted"/>
<reference evidence="7" key="2">
    <citation type="submission" date="2023-02" db="EMBL/GenBank/DDBJ databases">
        <authorList>
            <person name="Rayyan A."/>
            <person name="Meyer T."/>
            <person name="Kyndt J.A."/>
        </authorList>
    </citation>
    <scope>NUCLEOTIDE SEQUENCE</scope>
    <source>
        <strain evidence="7">DSM 9987</strain>
    </source>
</reference>
<gene>
    <name evidence="7" type="ORF">PQJ73_07740</name>
</gene>
<evidence type="ECO:0000313" key="7">
    <source>
        <dbReference type="EMBL" id="MDC7785571.1"/>
    </source>
</evidence>
<evidence type="ECO:0000256" key="2">
    <source>
        <dbReference type="ARBA" id="ARBA00022692"/>
    </source>
</evidence>
<evidence type="ECO:0000256" key="4">
    <source>
        <dbReference type="ARBA" id="ARBA00022989"/>
    </source>
</evidence>
<reference evidence="7" key="1">
    <citation type="journal article" date="2023" name="Microbiol Resour">
        <title>Genome Sequences of Rhodoplanes serenus and Two Thermotolerant Strains, Rhodoplanes tepidamans and 'Rhodoplanes cryptolactis,' Further Refine the Genus.</title>
        <authorList>
            <person name="Rayyan A.A."/>
            <person name="Kyndt J.A."/>
        </authorList>
    </citation>
    <scope>NUCLEOTIDE SEQUENCE</scope>
    <source>
        <strain evidence="7">DSM 9987</strain>
    </source>
</reference>
<keyword evidence="4 6" id="KW-1133">Transmembrane helix</keyword>
<organism evidence="7 8">
    <name type="scientific">Rhodoplanes tepidamans</name>
    <name type="common">Rhodoplanes cryptolactis</name>
    <dbReference type="NCBI Taxonomy" id="200616"/>
    <lineage>
        <taxon>Bacteria</taxon>
        <taxon>Pseudomonadati</taxon>
        <taxon>Pseudomonadota</taxon>
        <taxon>Alphaproteobacteria</taxon>
        <taxon>Hyphomicrobiales</taxon>
        <taxon>Nitrobacteraceae</taxon>
        <taxon>Rhodoplanes</taxon>
    </lineage>
</organism>
<name>A0ABT5J853_RHOTP</name>
<evidence type="ECO:0000256" key="1">
    <source>
        <dbReference type="ARBA" id="ARBA00004141"/>
    </source>
</evidence>
<feature type="transmembrane region" description="Helical" evidence="6">
    <location>
        <begin position="200"/>
        <end position="219"/>
    </location>
</feature>
<evidence type="ECO:0000313" key="8">
    <source>
        <dbReference type="Proteomes" id="UP001165652"/>
    </source>
</evidence>
<keyword evidence="5 6" id="KW-0472">Membrane</keyword>